<evidence type="ECO:0000259" key="16">
    <source>
        <dbReference type="Pfam" id="PF00082"/>
    </source>
</evidence>
<feature type="chain" id="PRO_5042482488" evidence="15">
    <location>
        <begin position="26"/>
        <end position="461"/>
    </location>
</feature>
<keyword evidence="10 14" id="KW-0472">Membrane</keyword>
<evidence type="ECO:0000313" key="18">
    <source>
        <dbReference type="Proteomes" id="UP001241092"/>
    </source>
</evidence>
<reference evidence="17" key="1">
    <citation type="submission" date="2023-03" db="EMBL/GenBank/DDBJ databases">
        <title>Draft genome sequence of a Mycolicibacterium mageritense strain H4_3_1 isolated from a hybrid biological-inorganic system reactor.</title>
        <authorList>
            <person name="Feng X."/>
            <person name="Kazama D."/>
            <person name="Sato K."/>
            <person name="Kobayashi H."/>
        </authorList>
    </citation>
    <scope>NUCLEOTIDE SEQUENCE</scope>
    <source>
        <strain evidence="17">H4_3_1</strain>
    </source>
</reference>
<keyword evidence="9 14" id="KW-1133">Transmembrane helix</keyword>
<dbReference type="Proteomes" id="UP001241092">
    <property type="component" value="Chromosome"/>
</dbReference>
<accession>A0AAI8TUK1</accession>
<dbReference type="EMBL" id="AP027452">
    <property type="protein sequence ID" value="BDY29119.1"/>
    <property type="molecule type" value="Genomic_DNA"/>
</dbReference>
<evidence type="ECO:0000256" key="13">
    <source>
        <dbReference type="SAM" id="MobiDB-lite"/>
    </source>
</evidence>
<dbReference type="InterPro" id="IPR022398">
    <property type="entry name" value="Peptidase_S8_His-AS"/>
</dbReference>
<keyword evidence="5 14" id="KW-0812">Transmembrane</keyword>
<gene>
    <name evidence="17" type="primary">mycP3</name>
    <name evidence="17" type="ORF">hbim_03055</name>
</gene>
<dbReference type="PROSITE" id="PS51892">
    <property type="entry name" value="SUBTILASE"/>
    <property type="match status" value="1"/>
</dbReference>
<dbReference type="Gene3D" id="3.40.50.200">
    <property type="entry name" value="Peptidase S8/S53 domain"/>
    <property type="match status" value="1"/>
</dbReference>
<dbReference type="InterPro" id="IPR000209">
    <property type="entry name" value="Peptidase_S8/S53_dom"/>
</dbReference>
<feature type="region of interest" description="Disordered" evidence="13">
    <location>
        <begin position="407"/>
        <end position="426"/>
    </location>
</feature>
<dbReference type="GO" id="GO:0016485">
    <property type="term" value="P:protein processing"/>
    <property type="evidence" value="ECO:0007669"/>
    <property type="project" value="TreeGrafter"/>
</dbReference>
<evidence type="ECO:0000256" key="6">
    <source>
        <dbReference type="ARBA" id="ARBA00022729"/>
    </source>
</evidence>
<dbReference type="AlphaFoldDB" id="A0AAI8TUK1"/>
<protein>
    <submittedName>
        <fullName evidence="17">Mycosin-3</fullName>
        <ecNumber evidence="17">3.4.21.-</ecNumber>
    </submittedName>
</protein>
<keyword evidence="6 15" id="KW-0732">Signal</keyword>
<feature type="transmembrane region" description="Helical" evidence="14">
    <location>
        <begin position="433"/>
        <end position="454"/>
    </location>
</feature>
<evidence type="ECO:0000256" key="14">
    <source>
        <dbReference type="SAM" id="Phobius"/>
    </source>
</evidence>
<name>A0AAI8TUK1_MYCME</name>
<dbReference type="SUPFAM" id="SSF52743">
    <property type="entry name" value="Subtilisin-like"/>
    <property type="match status" value="1"/>
</dbReference>
<feature type="signal peptide" evidence="15">
    <location>
        <begin position="1"/>
        <end position="25"/>
    </location>
</feature>
<dbReference type="InterPro" id="IPR036852">
    <property type="entry name" value="Peptidase_S8/S53_dom_sf"/>
</dbReference>
<dbReference type="InterPro" id="IPR015500">
    <property type="entry name" value="Peptidase_S8_subtilisin-rel"/>
</dbReference>
<evidence type="ECO:0000256" key="7">
    <source>
        <dbReference type="ARBA" id="ARBA00022801"/>
    </source>
</evidence>
<evidence type="ECO:0000313" key="17">
    <source>
        <dbReference type="EMBL" id="BDY29119.1"/>
    </source>
</evidence>
<keyword evidence="4 12" id="KW-0645">Protease</keyword>
<dbReference type="EC" id="3.4.21.-" evidence="17"/>
<dbReference type="NCBIfam" id="TIGR03921">
    <property type="entry name" value="T7SS_mycosin"/>
    <property type="match status" value="1"/>
</dbReference>
<feature type="domain" description="Peptidase S8/S53" evidence="16">
    <location>
        <begin position="86"/>
        <end position="389"/>
    </location>
</feature>
<feature type="compositionally biased region" description="Low complexity" evidence="13">
    <location>
        <begin position="408"/>
        <end position="417"/>
    </location>
</feature>
<dbReference type="PRINTS" id="PR00723">
    <property type="entry name" value="SUBTILISIN"/>
</dbReference>
<keyword evidence="3" id="KW-1003">Cell membrane</keyword>
<comment type="subcellular location">
    <subcellularLocation>
        <location evidence="1">Cell membrane</location>
        <topology evidence="1">Single-pass membrane protein</topology>
    </subcellularLocation>
</comment>
<sequence length="461" mass="46515">MIRKHVALVAATGLVTLIGCPPAAAITRPEVDAQVAPPPGTAGPVQPMMQNSACGTTGVLPGSDPGAPSPNQLALNLSGAWQHSRGEGQTVAVIDTGVHPGPRLPNVEPGGDFIESTDGLTDCDGHGTSVAGLIAGQPGPDGFSGVAPAARLISIRQNSPRFAPRTPGTDAVEGRVAADVASLARAVVRAADMGARVINISVVTCLPADKPIDQNELGAALRYAAVEKDAVIVAAAGNTSGGVTTGSACQNNPLSNASTPSDPRNWGAVGTVSIPSWWQPYVLSVGSLTANGQPSSFTMAGPWVGIAAPGENITSVSNAPDGGLSNAMTSDRDKLVPLNGTSYAAAYVSGVAALVRSKYPDLSARQVVHRLTATAQGASRNPSNIIGAGGVDPVAALTWDVSDVPVDGPDAPKGKPIAAPPEPIPPDHTPRNVAFAGTGLLALAVIAWACYGAYRRKDKTT</sequence>
<organism evidence="17 18">
    <name type="scientific">Mycolicibacterium mageritense</name>
    <name type="common">Mycobacterium mageritense</name>
    <dbReference type="NCBI Taxonomy" id="53462"/>
    <lineage>
        <taxon>Bacteria</taxon>
        <taxon>Bacillati</taxon>
        <taxon>Actinomycetota</taxon>
        <taxon>Actinomycetes</taxon>
        <taxon>Mycobacteriales</taxon>
        <taxon>Mycobacteriaceae</taxon>
        <taxon>Mycolicibacterium</taxon>
    </lineage>
</organism>
<keyword evidence="8 12" id="KW-0720">Serine protease</keyword>
<dbReference type="InterPro" id="IPR023834">
    <property type="entry name" value="T7SS_pept_S8A_mycosin"/>
</dbReference>
<proteinExistence type="inferred from homology"/>
<evidence type="ECO:0000256" key="2">
    <source>
        <dbReference type="ARBA" id="ARBA00011073"/>
    </source>
</evidence>
<evidence type="ECO:0000256" key="15">
    <source>
        <dbReference type="SAM" id="SignalP"/>
    </source>
</evidence>
<evidence type="ECO:0000256" key="11">
    <source>
        <dbReference type="PIRSR" id="PIRSR615500-1"/>
    </source>
</evidence>
<evidence type="ECO:0000256" key="10">
    <source>
        <dbReference type="ARBA" id="ARBA00023136"/>
    </source>
</evidence>
<dbReference type="Pfam" id="PF00082">
    <property type="entry name" value="Peptidase_S8"/>
    <property type="match status" value="1"/>
</dbReference>
<feature type="active site" description="Charge relay system" evidence="11 12">
    <location>
        <position position="342"/>
    </location>
</feature>
<dbReference type="GO" id="GO:0005886">
    <property type="term" value="C:plasma membrane"/>
    <property type="evidence" value="ECO:0007669"/>
    <property type="project" value="UniProtKB-SubCell"/>
</dbReference>
<dbReference type="PROSITE" id="PS51257">
    <property type="entry name" value="PROKAR_LIPOPROTEIN"/>
    <property type="match status" value="1"/>
</dbReference>
<dbReference type="CDD" id="cd00306">
    <property type="entry name" value="Peptidases_S8_S53"/>
    <property type="match status" value="1"/>
</dbReference>
<evidence type="ECO:0000256" key="5">
    <source>
        <dbReference type="ARBA" id="ARBA00022692"/>
    </source>
</evidence>
<dbReference type="PANTHER" id="PTHR42884:SF14">
    <property type="entry name" value="NEUROENDOCRINE CONVERTASE 1"/>
    <property type="match status" value="1"/>
</dbReference>
<feature type="active site" description="Charge relay system" evidence="11 12">
    <location>
        <position position="126"/>
    </location>
</feature>
<evidence type="ECO:0000256" key="4">
    <source>
        <dbReference type="ARBA" id="ARBA00022670"/>
    </source>
</evidence>
<comment type="similarity">
    <text evidence="2 12">Belongs to the peptidase S8 family.</text>
</comment>
<dbReference type="GO" id="GO:0004252">
    <property type="term" value="F:serine-type endopeptidase activity"/>
    <property type="evidence" value="ECO:0007669"/>
    <property type="project" value="UniProtKB-UniRule"/>
</dbReference>
<feature type="active site" description="Charge relay system" evidence="11 12">
    <location>
        <position position="95"/>
    </location>
</feature>
<evidence type="ECO:0000256" key="9">
    <source>
        <dbReference type="ARBA" id="ARBA00022989"/>
    </source>
</evidence>
<dbReference type="RefSeq" id="WP_036435696.1">
    <property type="nucleotide sequence ID" value="NZ_AP022567.1"/>
</dbReference>
<dbReference type="PANTHER" id="PTHR42884">
    <property type="entry name" value="PROPROTEIN CONVERTASE SUBTILISIN/KEXIN-RELATED"/>
    <property type="match status" value="1"/>
</dbReference>
<evidence type="ECO:0000256" key="8">
    <source>
        <dbReference type="ARBA" id="ARBA00022825"/>
    </source>
</evidence>
<evidence type="ECO:0000256" key="12">
    <source>
        <dbReference type="PROSITE-ProRule" id="PRU01240"/>
    </source>
</evidence>
<dbReference type="PROSITE" id="PS00137">
    <property type="entry name" value="SUBTILASE_HIS"/>
    <property type="match status" value="1"/>
</dbReference>
<evidence type="ECO:0000256" key="1">
    <source>
        <dbReference type="ARBA" id="ARBA00004162"/>
    </source>
</evidence>
<keyword evidence="7 12" id="KW-0378">Hydrolase</keyword>
<evidence type="ECO:0000256" key="3">
    <source>
        <dbReference type="ARBA" id="ARBA00022475"/>
    </source>
</evidence>